<dbReference type="Proteomes" id="UP000310121">
    <property type="component" value="Unassembled WGS sequence"/>
</dbReference>
<reference evidence="2 3" key="1">
    <citation type="submission" date="2018-10" db="EMBL/GenBank/DDBJ databases">
        <title>Fifty Aureobasidium pullulans genomes reveal a recombining polyextremotolerant generalist.</title>
        <authorList>
            <person name="Gostincar C."/>
            <person name="Turk M."/>
            <person name="Zajc J."/>
            <person name="Gunde-Cimerman N."/>
        </authorList>
    </citation>
    <scope>NUCLEOTIDE SEQUENCE [LARGE SCALE GENOMIC DNA]</scope>
    <source>
        <strain evidence="2 3">EXF-3844</strain>
    </source>
</reference>
<comment type="caution">
    <text evidence="2">The sequence shown here is derived from an EMBL/GenBank/DDBJ whole genome shotgun (WGS) entry which is preliminary data.</text>
</comment>
<name>A0A4S9USA9_AURPU</name>
<evidence type="ECO:0000313" key="2">
    <source>
        <dbReference type="EMBL" id="THZ41115.1"/>
    </source>
</evidence>
<gene>
    <name evidence="2" type="ORF">D6C90_05661</name>
</gene>
<feature type="region of interest" description="Disordered" evidence="1">
    <location>
        <begin position="1"/>
        <end position="52"/>
    </location>
</feature>
<evidence type="ECO:0000256" key="1">
    <source>
        <dbReference type="SAM" id="MobiDB-lite"/>
    </source>
</evidence>
<dbReference type="EMBL" id="QZBN01000533">
    <property type="protein sequence ID" value="THZ41115.1"/>
    <property type="molecule type" value="Genomic_DNA"/>
</dbReference>
<feature type="compositionally biased region" description="Low complexity" evidence="1">
    <location>
        <begin position="23"/>
        <end position="35"/>
    </location>
</feature>
<organism evidence="2 3">
    <name type="scientific">Aureobasidium pullulans</name>
    <name type="common">Black yeast</name>
    <name type="synonym">Pullularia pullulans</name>
    <dbReference type="NCBI Taxonomy" id="5580"/>
    <lineage>
        <taxon>Eukaryota</taxon>
        <taxon>Fungi</taxon>
        <taxon>Dikarya</taxon>
        <taxon>Ascomycota</taxon>
        <taxon>Pezizomycotina</taxon>
        <taxon>Dothideomycetes</taxon>
        <taxon>Dothideomycetidae</taxon>
        <taxon>Dothideales</taxon>
        <taxon>Saccotheciaceae</taxon>
        <taxon>Aureobasidium</taxon>
    </lineage>
</organism>
<protein>
    <submittedName>
        <fullName evidence="2">Uncharacterized protein</fullName>
    </submittedName>
</protein>
<accession>A0A4S9USA9</accession>
<dbReference type="AlphaFoldDB" id="A0A4S9USA9"/>
<feature type="compositionally biased region" description="Basic residues" evidence="1">
    <location>
        <begin position="1"/>
        <end position="13"/>
    </location>
</feature>
<evidence type="ECO:0000313" key="3">
    <source>
        <dbReference type="Proteomes" id="UP000310121"/>
    </source>
</evidence>
<sequence>MLSKLHWQKRTNRKSQQSFEGHSLSPQPSPELQPEGASASPPSRRPGFLSRVRSQRFSTVNLPANSSHQATFILPACPAIVRHGRGSASGMNKSQGHQVTNDMLIFLDRDRQLQSALHQLPGRINSR</sequence>
<proteinExistence type="predicted"/>